<evidence type="ECO:0000256" key="1">
    <source>
        <dbReference type="ARBA" id="ARBA00004123"/>
    </source>
</evidence>
<dbReference type="EMBL" id="DF143034">
    <property type="protein sequence ID" value="GAA50314.1"/>
    <property type="molecule type" value="Genomic_DNA"/>
</dbReference>
<dbReference type="PANTHER" id="PTHR45888">
    <property type="entry name" value="HL01030P-RELATED"/>
    <property type="match status" value="1"/>
</dbReference>
<keyword evidence="13" id="KW-0489">Methyltransferase</keyword>
<feature type="domain" description="PHD-type" evidence="12">
    <location>
        <begin position="1243"/>
        <end position="1319"/>
    </location>
</feature>
<evidence type="ECO:0000256" key="4">
    <source>
        <dbReference type="ARBA" id="ARBA00022771"/>
    </source>
</evidence>
<reference key="2">
    <citation type="submission" date="2011-10" db="EMBL/GenBank/DDBJ databases">
        <title>The genome and transcriptome sequence of Clonorchis sinensis provide insights into the carcinogenic liver fluke.</title>
        <authorList>
            <person name="Wang X."/>
            <person name="Huang Y."/>
            <person name="Chen W."/>
            <person name="Liu H."/>
            <person name="Guo L."/>
            <person name="Chen Y."/>
            <person name="Luo F."/>
            <person name="Zhou W."/>
            <person name="Sun J."/>
            <person name="Mao Q."/>
            <person name="Liang P."/>
            <person name="Zhou C."/>
            <person name="Tian Y."/>
            <person name="Men J."/>
            <person name="Lv X."/>
            <person name="Huang L."/>
            <person name="Zhou J."/>
            <person name="Hu Y."/>
            <person name="Li R."/>
            <person name="Zhang F."/>
            <person name="Lei H."/>
            <person name="Li X."/>
            <person name="Hu X."/>
            <person name="Liang C."/>
            <person name="Xu J."/>
            <person name="Wu Z."/>
            <person name="Yu X."/>
        </authorList>
    </citation>
    <scope>NUCLEOTIDE SEQUENCE</scope>
    <source>
        <strain>Henan</strain>
    </source>
</reference>
<feature type="region of interest" description="Disordered" evidence="10">
    <location>
        <begin position="698"/>
        <end position="721"/>
    </location>
</feature>
<evidence type="ECO:0000256" key="7">
    <source>
        <dbReference type="ARBA" id="ARBA00023163"/>
    </source>
</evidence>
<keyword evidence="5" id="KW-0862">Zinc</keyword>
<keyword evidence="14" id="KW-1185">Reference proteome</keyword>
<keyword evidence="2" id="KW-0479">Metal-binding</keyword>
<keyword evidence="4 9" id="KW-0863">Zinc-finger</keyword>
<dbReference type="GO" id="GO:0032259">
    <property type="term" value="P:methylation"/>
    <property type="evidence" value="ECO:0007669"/>
    <property type="project" value="UniProtKB-KW"/>
</dbReference>
<keyword evidence="6" id="KW-0805">Transcription regulation</keyword>
<feature type="region of interest" description="Disordered" evidence="10">
    <location>
        <begin position="592"/>
        <end position="612"/>
    </location>
</feature>
<dbReference type="InterPro" id="IPR019787">
    <property type="entry name" value="Znf_PHD-finger"/>
</dbReference>
<dbReference type="SMART" id="SM00249">
    <property type="entry name" value="PHD"/>
    <property type="match status" value="3"/>
</dbReference>
<dbReference type="InterPro" id="IPR034732">
    <property type="entry name" value="EPHD"/>
</dbReference>
<dbReference type="Proteomes" id="UP000008909">
    <property type="component" value="Unassembled WGS sequence"/>
</dbReference>
<evidence type="ECO:0000259" key="12">
    <source>
        <dbReference type="PROSITE" id="PS51805"/>
    </source>
</evidence>
<feature type="region of interest" description="Disordered" evidence="10">
    <location>
        <begin position="226"/>
        <end position="248"/>
    </location>
</feature>
<comment type="subcellular location">
    <subcellularLocation>
        <location evidence="1">Nucleus</location>
    </subcellularLocation>
</comment>
<accession>G7YBI0</accession>
<dbReference type="InterPro" id="IPR011011">
    <property type="entry name" value="Znf_FYVE_PHD"/>
</dbReference>
<dbReference type="CDD" id="cd15506">
    <property type="entry name" value="PHD1_KMT2A_like"/>
    <property type="match status" value="1"/>
</dbReference>
<keyword evidence="7" id="KW-0804">Transcription</keyword>
<feature type="compositionally biased region" description="Polar residues" evidence="10">
    <location>
        <begin position="705"/>
        <end position="714"/>
    </location>
</feature>
<evidence type="ECO:0000313" key="14">
    <source>
        <dbReference type="Proteomes" id="UP000008909"/>
    </source>
</evidence>
<feature type="region of interest" description="Disordered" evidence="10">
    <location>
        <begin position="1580"/>
        <end position="1679"/>
    </location>
</feature>
<keyword evidence="13" id="KW-0808">Transferase</keyword>
<proteinExistence type="predicted"/>
<feature type="domain" description="PHD-type" evidence="11">
    <location>
        <begin position="524"/>
        <end position="579"/>
    </location>
</feature>
<feature type="region of interest" description="Disordered" evidence="10">
    <location>
        <begin position="744"/>
        <end position="797"/>
    </location>
</feature>
<dbReference type="GO" id="GO:0005634">
    <property type="term" value="C:nucleus"/>
    <property type="evidence" value="ECO:0007669"/>
    <property type="project" value="UniProtKB-SubCell"/>
</dbReference>
<evidence type="ECO:0000256" key="3">
    <source>
        <dbReference type="ARBA" id="ARBA00022737"/>
    </source>
</evidence>
<feature type="region of interest" description="Disordered" evidence="10">
    <location>
        <begin position="73"/>
        <end position="95"/>
    </location>
</feature>
<feature type="compositionally biased region" description="Low complexity" evidence="10">
    <location>
        <begin position="1621"/>
        <end position="1652"/>
    </location>
</feature>
<evidence type="ECO:0000256" key="6">
    <source>
        <dbReference type="ARBA" id="ARBA00023015"/>
    </source>
</evidence>
<evidence type="ECO:0000256" key="5">
    <source>
        <dbReference type="ARBA" id="ARBA00022833"/>
    </source>
</evidence>
<dbReference type="GO" id="GO:0008270">
    <property type="term" value="F:zinc ion binding"/>
    <property type="evidence" value="ECO:0007669"/>
    <property type="project" value="UniProtKB-KW"/>
</dbReference>
<feature type="compositionally biased region" description="Low complexity" evidence="10">
    <location>
        <begin position="78"/>
        <end position="94"/>
    </location>
</feature>
<dbReference type="GO" id="GO:0008168">
    <property type="term" value="F:methyltransferase activity"/>
    <property type="evidence" value="ECO:0007669"/>
    <property type="project" value="UniProtKB-KW"/>
</dbReference>
<evidence type="ECO:0000313" key="13">
    <source>
        <dbReference type="EMBL" id="GAA50314.1"/>
    </source>
</evidence>
<dbReference type="InterPro" id="IPR013083">
    <property type="entry name" value="Znf_RING/FYVE/PHD"/>
</dbReference>
<feature type="compositionally biased region" description="Low complexity" evidence="10">
    <location>
        <begin position="744"/>
        <end position="755"/>
    </location>
</feature>
<dbReference type="Pfam" id="PF00628">
    <property type="entry name" value="PHD"/>
    <property type="match status" value="1"/>
</dbReference>
<evidence type="ECO:0000256" key="9">
    <source>
        <dbReference type="PROSITE-ProRule" id="PRU00146"/>
    </source>
</evidence>
<dbReference type="SUPFAM" id="SSF57903">
    <property type="entry name" value="FYVE/PHD zinc finger"/>
    <property type="match status" value="2"/>
</dbReference>
<dbReference type="PROSITE" id="PS51805">
    <property type="entry name" value="EPHD"/>
    <property type="match status" value="1"/>
</dbReference>
<feature type="compositionally biased region" description="Polar residues" evidence="10">
    <location>
        <begin position="120"/>
        <end position="137"/>
    </location>
</feature>
<keyword evidence="8" id="KW-0539">Nucleus</keyword>
<gene>
    <name evidence="13" type="ORF">CLF_104364</name>
</gene>
<reference evidence="13" key="1">
    <citation type="journal article" date="2011" name="Genome Biol.">
        <title>The draft genome of the carcinogenic human liver fluke Clonorchis sinensis.</title>
        <authorList>
            <person name="Wang X."/>
            <person name="Chen W."/>
            <person name="Huang Y."/>
            <person name="Sun J."/>
            <person name="Men J."/>
            <person name="Liu H."/>
            <person name="Luo F."/>
            <person name="Guo L."/>
            <person name="Lv X."/>
            <person name="Deng C."/>
            <person name="Zhou C."/>
            <person name="Fan Y."/>
            <person name="Li X."/>
            <person name="Huang L."/>
            <person name="Hu Y."/>
            <person name="Liang C."/>
            <person name="Hu X."/>
            <person name="Xu J."/>
            <person name="Yu X."/>
        </authorList>
    </citation>
    <scope>NUCLEOTIDE SEQUENCE [LARGE SCALE GENOMIC DNA]</scope>
    <source>
        <strain evidence="13">Henan</strain>
    </source>
</reference>
<feature type="compositionally biased region" description="Polar residues" evidence="10">
    <location>
        <begin position="234"/>
        <end position="248"/>
    </location>
</feature>
<dbReference type="PANTHER" id="PTHR45888:SF5">
    <property type="entry name" value="D4, ISOFORM A"/>
    <property type="match status" value="1"/>
</dbReference>
<evidence type="ECO:0000256" key="2">
    <source>
        <dbReference type="ARBA" id="ARBA00022723"/>
    </source>
</evidence>
<dbReference type="Gene3D" id="3.30.40.10">
    <property type="entry name" value="Zinc/RING finger domain, C3HC4 (zinc finger)"/>
    <property type="match status" value="4"/>
</dbReference>
<dbReference type="InterPro" id="IPR001965">
    <property type="entry name" value="Znf_PHD"/>
</dbReference>
<dbReference type="PROSITE" id="PS50016">
    <property type="entry name" value="ZF_PHD_2"/>
    <property type="match status" value="1"/>
</dbReference>
<evidence type="ECO:0000256" key="10">
    <source>
        <dbReference type="SAM" id="MobiDB-lite"/>
    </source>
</evidence>
<name>G7YBI0_CLOSI</name>
<evidence type="ECO:0000259" key="11">
    <source>
        <dbReference type="PROSITE" id="PS50016"/>
    </source>
</evidence>
<feature type="region of interest" description="Disordered" evidence="10">
    <location>
        <begin position="119"/>
        <end position="162"/>
    </location>
</feature>
<protein>
    <submittedName>
        <fullName evidence="13">Histone-lysine N-methyltransferase MLL4</fullName>
    </submittedName>
</protein>
<organism evidence="13 14">
    <name type="scientific">Clonorchis sinensis</name>
    <name type="common">Chinese liver fluke</name>
    <dbReference type="NCBI Taxonomy" id="79923"/>
    <lineage>
        <taxon>Eukaryota</taxon>
        <taxon>Metazoa</taxon>
        <taxon>Spiralia</taxon>
        <taxon>Lophotrochozoa</taxon>
        <taxon>Platyhelminthes</taxon>
        <taxon>Trematoda</taxon>
        <taxon>Digenea</taxon>
        <taxon>Opisthorchiida</taxon>
        <taxon>Opisthorchiata</taxon>
        <taxon>Opisthorchiidae</taxon>
        <taxon>Clonorchis</taxon>
    </lineage>
</organism>
<sequence>MREHNLVSLSGRWKKPGSSAIASHLAEINHVIDKEQAFTIIYQAPPNRSRLHRFLDDYDGNLSCLTGQGRRIRDESCGSRGSNSSVSSRASGSSILTRRTYSSRASLLAQKRAHACLNNRGRTTVVSRSNAGSSKGRSNLLDDAPCPEEATNLSDKSVEEPSRVCGVGPRVKQISRPAIKSEESRYTSALSAMVHAARLAAVGAKVPGGTSPKHAALAATARSNVDDLGDTNRTDISSMSQDRSPTTVVGRSDFAQSLPDRCGQCPACCGLVQPCGVCNNCRSLQEIDKGGSEMKRRPCKELICFRRRPTHVSFKSGPRVKLPSNFPSNGSGPAASSHCQKASEFGEQQPVQHEFISPTKQQEAKWTHGTVSLLDTVPGLAQQLDCDAWVNQPMNSRNGCAPKIRPKDFFKLPKRANQLEVFSSHPVTPIPGGDLGMRFSGQSFVDVGDVDEDRIRPVEGEVITSELAHHGGYAVVTTMASAPPKEICYACGSGGGQLLFCVSCAEPFHFYCVERQFRPRRKDHFICRNCTECKECHSPAADLRCIRCSAGYHPSCLSDYAPAQSVHRGNWVCPHCASCVHCGSKPLHKRQEAGTETGKPPNTGGCSRSTTAWSSEPNKCAACCSAEARGDICPECDRAYLPTTKQMIQCDTCQLWMHRTCTKLTADEYEWIARLSPGQLNKFIVNCKVCQNELNQRNRADETQGKNTSTSNEPTQRDLGDTDKLQALAHDTLLERMADLVTSCRRSSVTDSSSPTCPPPPPPQSALHTSPQQSTVLSPTVFPPKKPSTGPDPRFPRIPQVDGIVDEDSEDGASPLVQPDSSTYMHIGAHASDVLFYEQNPQPLSDISSFCPLDTFGKPRRGPSNFIRKDKCRTERLRTFSGGSHVTSSARLTPPPICANWVTESEAQRAWTTPRSLVYRILTRILHRLAAHPINSPHAVALRQLLRWFSCTIESLFPWLIVSEMANDVRDLLQQTGSELTAVLRHFEKCALIELYELMCPIAARMSDAQIHSSMCASKSWQRVWNSVSRVQNCFSVISHHLKTHHPDSMSLAQKLPPKLVESRHILAAKAALARLSSSHCYRPHELEAMERMRNEAREERWVEHWSAIEEQLVLKNFQRHLLRDCPSGKPNLTVVDLVDHQSPQTTDPDGLTVNPPESGMDEKTICPAFENTQFRETPEMRPDSCESPISENVAMESKQPLVVHDNPRGDQFYFALEDCWSTAVERTAPNASCDADSSDEDVRSCLLCGRHGDDNIEGRLLFTGADTWVHVNCALWSNEVFEEETGQLVGLSDALRRGRESVCLDCGQYGATLLCSNSHEPMCTLYMQPWLTPDDSASPSRLDVEMQKSVHFACALRRRPPAPRSIFTADRSWFCSPECHQAAIRQRLTDAIQSRKDQQHHKSSKSFDAQLDCTTDEETLTKGAYAMLENAVADDLEPISLGELLVCRRVFAPSDCFAVSLLPPTFHRQPNLSTFPDDNPGLLRIARRALSNLSASPNSLAFLQCTGLPAASLVITIGSLRVDRLGEVREASDSLAITKRSSSPELCSLGSHLCPINYRLPQLHTQPVRSATCLFPASEPLKPTSPDPPTRIAHQLIPQLDGTLDEDDKSDYSSKRSRSMFRQYSSSRRRSASATSNDSSSSNRTTASNASKAHRRSHFSPVDHLKQHKQSQPPPVSLKALPAKRKWIEERNRQQELAHLVSKAKLANHARMYQHEVEKHARAFRLRFSIDGCVRAAPNPAVAWRSILTRVAVLREKQGLPPLLYGGE</sequence>
<keyword evidence="3" id="KW-0677">Repeat</keyword>
<evidence type="ECO:0000256" key="8">
    <source>
        <dbReference type="ARBA" id="ARBA00023242"/>
    </source>
</evidence>